<dbReference type="EMBL" id="CP096983">
    <property type="protein sequence ID" value="URZ11488.1"/>
    <property type="molecule type" value="Genomic_DNA"/>
</dbReference>
<dbReference type="Proteomes" id="UP000190951">
    <property type="component" value="Chromosome"/>
</dbReference>
<dbReference type="AlphaFoldDB" id="A0A1S8KZX7"/>
<proteinExistence type="predicted"/>
<evidence type="ECO:0000313" key="2">
    <source>
        <dbReference type="Proteomes" id="UP000190951"/>
    </source>
</evidence>
<dbReference type="RefSeq" id="WP_176091629.1">
    <property type="nucleotide sequence ID" value="NZ_CP096983.1"/>
</dbReference>
<dbReference type="KEGG" id="crw:CROST_022050"/>
<name>A0A1S8KZX7_9CLOT</name>
<evidence type="ECO:0000313" key="1">
    <source>
        <dbReference type="EMBL" id="URZ11488.1"/>
    </source>
</evidence>
<sequence>MDKLSPKQQGLWTYNMLKKRKARAAKLKERGDMEARQFLIVSSITANKKYNNSKPR</sequence>
<keyword evidence="2" id="KW-1185">Reference proteome</keyword>
<reference evidence="1 2" key="1">
    <citation type="submission" date="2022-04" db="EMBL/GenBank/DDBJ databases">
        <title>Genome sequence of C. roseum typestrain.</title>
        <authorList>
            <person name="Poehlein A."/>
            <person name="Schoch T."/>
            <person name="Duerre P."/>
            <person name="Daniel R."/>
        </authorList>
    </citation>
    <scope>NUCLEOTIDE SEQUENCE [LARGE SCALE GENOMIC DNA]</scope>
    <source>
        <strain evidence="1 2">DSM 7320</strain>
    </source>
</reference>
<gene>
    <name evidence="1" type="ORF">CROST_022050</name>
</gene>
<organism evidence="1 2">
    <name type="scientific">Clostridium felsineum</name>
    <dbReference type="NCBI Taxonomy" id="36839"/>
    <lineage>
        <taxon>Bacteria</taxon>
        <taxon>Bacillati</taxon>
        <taxon>Bacillota</taxon>
        <taxon>Clostridia</taxon>
        <taxon>Eubacteriales</taxon>
        <taxon>Clostridiaceae</taxon>
        <taxon>Clostridium</taxon>
    </lineage>
</organism>
<protein>
    <submittedName>
        <fullName evidence="1">Uncharacterized protein</fullName>
    </submittedName>
</protein>
<dbReference type="STRING" id="84029.CROST_35890"/>
<accession>A0A1S8KZX7</accession>